<dbReference type="PROSITE" id="PS51257">
    <property type="entry name" value="PROKAR_LIPOPROTEIN"/>
    <property type="match status" value="1"/>
</dbReference>
<dbReference type="Pfam" id="PF00144">
    <property type="entry name" value="Beta-lactamase"/>
    <property type="match status" value="1"/>
</dbReference>
<comment type="caution">
    <text evidence="4">The sequence shown here is derived from an EMBL/GenBank/DDBJ whole genome shotgun (WGS) entry which is preliminary data.</text>
</comment>
<dbReference type="OrthoDB" id="9797709at2"/>
<dbReference type="STRING" id="70996.SE18_07465"/>
<evidence type="ECO:0000313" key="4">
    <source>
        <dbReference type="EMBL" id="KPL90434.1"/>
    </source>
</evidence>
<dbReference type="PANTHER" id="PTHR22935">
    <property type="entry name" value="PENICILLIN-BINDING PROTEIN"/>
    <property type="match status" value="1"/>
</dbReference>
<dbReference type="AlphaFoldDB" id="A0A0N8GSW5"/>
<dbReference type="SUPFAM" id="SSF56601">
    <property type="entry name" value="beta-lactamase/transpeptidase-like"/>
    <property type="match status" value="1"/>
</dbReference>
<sequence>MSNFAKFLPQWQRWMLLTGTAAMLLTSCTSANPQSTATSAITATVAPTSVSAATAVPTSAATATTAPSSPSAGVESSTIYTSTSQLFSVPIPTNWQLAEEAGIVRLNDPEQKIKIALLSVEEADLAKAIELGWQQADPSFKLTPDDSQEVPSPNGAEKTLVAAYDTKNPSQSTVAMAQLHEDVAYLMLIQGDNATIAKRQSQVGIIQSGYTILALNKTIVTADQRVDVGPELISELENFIQTEQAKYKVPGVSVAIVQDGKIVYSNGFGVRDVVSQAPIDADTQLMIGSTGKSLTTLLMATLVDQGKLDWDTPVVDLLPNFKVKDPERTKQITVRHLVCACTGVPRRDFEMIFNAEDLDAQGIIASVADFEFFTDFGEAFQYSNQMVAIGGFAAAAASGGDPTQLDQTFAQALTERVLKPMGMNNTTLEQAVVEASPNHALPHGLDLTTSTYQTMPISMEFAIKGVAPAGATEWSTANDMGNYLITLLNHGITPSGERLVSDQNLDVLWEPQVAIDAKTSYGLGWMISDYHGLEFIAHGGTTFGFSSEFAFIPAAKIGIVVLSNGQYANHFATSISDRYFELAFNQPSKAAETSAYSAQTIDESLGKISKQIAPEFDPASAEPLLGNYTNPALGDVTLLLNGEELWLDIGAIQTQFKPLLNEQGEPDGYLSVTPPLTGIPFKTDVDANNQPTLTMDIGTETYLFTRKQ</sequence>
<dbReference type="Proteomes" id="UP000050277">
    <property type="component" value="Unassembled WGS sequence"/>
</dbReference>
<feature type="signal peptide" evidence="2">
    <location>
        <begin position="1"/>
        <end position="31"/>
    </location>
</feature>
<reference evidence="4 5" key="1">
    <citation type="submission" date="2015-07" db="EMBL/GenBank/DDBJ databases">
        <title>Whole genome sequence of Herpetosiphon geysericola DSM 7119.</title>
        <authorList>
            <person name="Hemp J."/>
            <person name="Ward L.M."/>
            <person name="Pace L.A."/>
            <person name="Fischer W.W."/>
        </authorList>
    </citation>
    <scope>NUCLEOTIDE SEQUENCE [LARGE SCALE GENOMIC DNA]</scope>
    <source>
        <strain evidence="4 5">DSM 7119</strain>
    </source>
</reference>
<evidence type="ECO:0000256" key="2">
    <source>
        <dbReference type="SAM" id="SignalP"/>
    </source>
</evidence>
<keyword evidence="2" id="KW-0732">Signal</keyword>
<dbReference type="Gene3D" id="3.40.710.10">
    <property type="entry name" value="DD-peptidase/beta-lactamase superfamily"/>
    <property type="match status" value="1"/>
</dbReference>
<dbReference type="EMBL" id="LGKP01000012">
    <property type="protein sequence ID" value="KPL90434.1"/>
    <property type="molecule type" value="Genomic_DNA"/>
</dbReference>
<comment type="similarity">
    <text evidence="1">Belongs to the beta-lactamase family.</text>
</comment>
<dbReference type="PANTHER" id="PTHR22935:SF95">
    <property type="entry name" value="BETA-LACTAMASE-LIKE 1-RELATED"/>
    <property type="match status" value="1"/>
</dbReference>
<gene>
    <name evidence="4" type="ORF">SE18_07465</name>
</gene>
<dbReference type="RefSeq" id="WP_054533807.1">
    <property type="nucleotide sequence ID" value="NZ_LGKP01000012.1"/>
</dbReference>
<evidence type="ECO:0000256" key="1">
    <source>
        <dbReference type="ARBA" id="ARBA00038473"/>
    </source>
</evidence>
<dbReference type="InterPro" id="IPR001466">
    <property type="entry name" value="Beta-lactam-related"/>
</dbReference>
<dbReference type="InterPro" id="IPR012338">
    <property type="entry name" value="Beta-lactam/transpept-like"/>
</dbReference>
<proteinExistence type="inferred from homology"/>
<dbReference type="PATRIC" id="fig|70996.4.peg.4853"/>
<accession>A0A0N8GSW5</accession>
<evidence type="ECO:0000313" key="5">
    <source>
        <dbReference type="Proteomes" id="UP000050277"/>
    </source>
</evidence>
<feature type="chain" id="PRO_5006025863" description="Beta-lactamase-related domain-containing protein" evidence="2">
    <location>
        <begin position="32"/>
        <end position="708"/>
    </location>
</feature>
<protein>
    <recommendedName>
        <fullName evidence="3">Beta-lactamase-related domain-containing protein</fullName>
    </recommendedName>
</protein>
<name>A0A0N8GSW5_9CHLR</name>
<keyword evidence="5" id="KW-1185">Reference proteome</keyword>
<feature type="domain" description="Beta-lactamase-related" evidence="3">
    <location>
        <begin position="237"/>
        <end position="580"/>
    </location>
</feature>
<evidence type="ECO:0000259" key="3">
    <source>
        <dbReference type="Pfam" id="PF00144"/>
    </source>
</evidence>
<dbReference type="InterPro" id="IPR051478">
    <property type="entry name" value="Beta-lactamase-like_AB/R"/>
</dbReference>
<organism evidence="4 5">
    <name type="scientific">Herpetosiphon geysericola</name>
    <dbReference type="NCBI Taxonomy" id="70996"/>
    <lineage>
        <taxon>Bacteria</taxon>
        <taxon>Bacillati</taxon>
        <taxon>Chloroflexota</taxon>
        <taxon>Chloroflexia</taxon>
        <taxon>Herpetosiphonales</taxon>
        <taxon>Herpetosiphonaceae</taxon>
        <taxon>Herpetosiphon</taxon>
    </lineage>
</organism>